<feature type="DNA-binding region" description="Homeobox" evidence="8">
    <location>
        <begin position="419"/>
        <end position="481"/>
    </location>
</feature>
<keyword evidence="3" id="KW-0805">Transcription regulation</keyword>
<dbReference type="Pfam" id="PF07526">
    <property type="entry name" value="POX"/>
    <property type="match status" value="1"/>
</dbReference>
<evidence type="ECO:0000313" key="11">
    <source>
        <dbReference type="EMBL" id="GAV60390.1"/>
    </source>
</evidence>
<feature type="domain" description="Homeobox" evidence="10">
    <location>
        <begin position="417"/>
        <end position="480"/>
    </location>
</feature>
<evidence type="ECO:0000256" key="9">
    <source>
        <dbReference type="SAM" id="MobiDB-lite"/>
    </source>
</evidence>
<dbReference type="InterPro" id="IPR006563">
    <property type="entry name" value="POX_dom"/>
</dbReference>
<dbReference type="GO" id="GO:0003677">
    <property type="term" value="F:DNA binding"/>
    <property type="evidence" value="ECO:0007669"/>
    <property type="project" value="UniProtKB-UniRule"/>
</dbReference>
<protein>
    <submittedName>
        <fullName evidence="11">Homeobox_KN domain-containing protein/POX domain-containing protein</fullName>
    </submittedName>
</protein>
<dbReference type="PANTHER" id="PTHR11850">
    <property type="entry name" value="HOMEOBOX PROTEIN TRANSCRIPTION FACTORS"/>
    <property type="match status" value="1"/>
</dbReference>
<evidence type="ECO:0000256" key="4">
    <source>
        <dbReference type="ARBA" id="ARBA00023125"/>
    </source>
</evidence>
<keyword evidence="4 8" id="KW-0238">DNA-binding</keyword>
<dbReference type="InterPro" id="IPR008422">
    <property type="entry name" value="KN_HD"/>
</dbReference>
<keyword evidence="7 8" id="KW-0539">Nucleus</keyword>
<evidence type="ECO:0000256" key="7">
    <source>
        <dbReference type="ARBA" id="ARBA00023242"/>
    </source>
</evidence>
<reference evidence="12" key="1">
    <citation type="submission" date="2016-04" db="EMBL/GenBank/DDBJ databases">
        <title>Cephalotus genome sequencing.</title>
        <authorList>
            <person name="Fukushima K."/>
            <person name="Hasebe M."/>
            <person name="Fang X."/>
        </authorList>
    </citation>
    <scope>NUCLEOTIDE SEQUENCE [LARGE SCALE GENOMIC DNA]</scope>
    <source>
        <strain evidence="12">cv. St1</strain>
    </source>
</reference>
<evidence type="ECO:0000313" key="12">
    <source>
        <dbReference type="Proteomes" id="UP000187406"/>
    </source>
</evidence>
<dbReference type="InterPro" id="IPR050224">
    <property type="entry name" value="TALE_homeobox"/>
</dbReference>
<evidence type="ECO:0000256" key="8">
    <source>
        <dbReference type="PROSITE-ProRule" id="PRU00108"/>
    </source>
</evidence>
<dbReference type="InParanoid" id="A0A1Q3AXF8"/>
<keyword evidence="6" id="KW-0804">Transcription</keyword>
<dbReference type="EMBL" id="BDDD01000148">
    <property type="protein sequence ID" value="GAV60390.1"/>
    <property type="molecule type" value="Genomic_DNA"/>
</dbReference>
<comment type="subcellular location">
    <subcellularLocation>
        <location evidence="1 8">Nucleus</location>
    </subcellularLocation>
</comment>
<dbReference type="PROSITE" id="PS50071">
    <property type="entry name" value="HOMEOBOX_2"/>
    <property type="match status" value="1"/>
</dbReference>
<accession>A0A1Q3AXF8</accession>
<dbReference type="Proteomes" id="UP000187406">
    <property type="component" value="Unassembled WGS sequence"/>
</dbReference>
<dbReference type="GO" id="GO:0005634">
    <property type="term" value="C:nucleus"/>
    <property type="evidence" value="ECO:0007669"/>
    <property type="project" value="UniProtKB-SubCell"/>
</dbReference>
<dbReference type="Pfam" id="PF05920">
    <property type="entry name" value="Homeobox_KN"/>
    <property type="match status" value="1"/>
</dbReference>
<dbReference type="SMART" id="SM00389">
    <property type="entry name" value="HOX"/>
    <property type="match status" value="1"/>
</dbReference>
<feature type="region of interest" description="Disordered" evidence="9">
    <location>
        <begin position="264"/>
        <end position="304"/>
    </location>
</feature>
<name>A0A1Q3AXF8_CEPFO</name>
<organism evidence="11 12">
    <name type="scientific">Cephalotus follicularis</name>
    <name type="common">Albany pitcher plant</name>
    <dbReference type="NCBI Taxonomy" id="3775"/>
    <lineage>
        <taxon>Eukaryota</taxon>
        <taxon>Viridiplantae</taxon>
        <taxon>Streptophyta</taxon>
        <taxon>Embryophyta</taxon>
        <taxon>Tracheophyta</taxon>
        <taxon>Spermatophyta</taxon>
        <taxon>Magnoliopsida</taxon>
        <taxon>eudicotyledons</taxon>
        <taxon>Gunneridae</taxon>
        <taxon>Pentapetalae</taxon>
        <taxon>rosids</taxon>
        <taxon>fabids</taxon>
        <taxon>Oxalidales</taxon>
        <taxon>Cephalotaceae</taxon>
        <taxon>Cephalotus</taxon>
    </lineage>
</organism>
<dbReference type="CDD" id="cd00086">
    <property type="entry name" value="homeodomain"/>
    <property type="match status" value="1"/>
</dbReference>
<dbReference type="InterPro" id="IPR009057">
    <property type="entry name" value="Homeodomain-like_sf"/>
</dbReference>
<feature type="compositionally biased region" description="Polar residues" evidence="9">
    <location>
        <begin position="281"/>
        <end position="299"/>
    </location>
</feature>
<dbReference type="AlphaFoldDB" id="A0A1Q3AXF8"/>
<evidence type="ECO:0000259" key="10">
    <source>
        <dbReference type="PROSITE" id="PS50071"/>
    </source>
</evidence>
<dbReference type="InterPro" id="IPR001356">
    <property type="entry name" value="HD"/>
</dbReference>
<evidence type="ECO:0000256" key="3">
    <source>
        <dbReference type="ARBA" id="ARBA00023015"/>
    </source>
</evidence>
<keyword evidence="12" id="KW-1185">Reference proteome</keyword>
<evidence type="ECO:0000256" key="2">
    <source>
        <dbReference type="ARBA" id="ARBA00006454"/>
    </source>
</evidence>
<evidence type="ECO:0000256" key="1">
    <source>
        <dbReference type="ARBA" id="ARBA00004123"/>
    </source>
</evidence>
<dbReference type="OrthoDB" id="10056939at2759"/>
<gene>
    <name evidence="11" type="ORF">CFOL_v3_03921</name>
</gene>
<comment type="caution">
    <text evidence="11">The sequence shown here is derived from an EMBL/GenBank/DDBJ whole genome shotgun (WGS) entry which is preliminary data.</text>
</comment>
<evidence type="ECO:0000256" key="6">
    <source>
        <dbReference type="ARBA" id="ARBA00023163"/>
    </source>
</evidence>
<dbReference type="GO" id="GO:0006355">
    <property type="term" value="P:regulation of DNA-templated transcription"/>
    <property type="evidence" value="ECO:0007669"/>
    <property type="project" value="InterPro"/>
</dbReference>
<keyword evidence="5 8" id="KW-0371">Homeobox</keyword>
<dbReference type="STRING" id="3775.A0A1Q3AXF8"/>
<dbReference type="SMART" id="SM00574">
    <property type="entry name" value="POX"/>
    <property type="match status" value="1"/>
</dbReference>
<dbReference type="FunCoup" id="A0A1Q3AXF8">
    <property type="interactions" value="674"/>
</dbReference>
<feature type="region of interest" description="Disordered" evidence="9">
    <location>
        <begin position="501"/>
        <end position="523"/>
    </location>
</feature>
<sequence length="690" mass="77124">MATYFSNLSYQHDDLSASYPGDQKVASCPETRFHPNNTVMYPNEASSTGSYSKILSRSTLPSHNCDEMPYSEGRNEMAFIRPTSDTLSFQSIDGGSNTATGNVMGDLQVIPRTQPDILDGEHNFQVQGLSLSLRTQMASEVSVPSFQYQYPNMVFSSLSSTHLQVSDERMSAYEGVEGNLIKKLRNSEYLPPGFTVGNNISIQTKICATFTSTGQKEMHSDSYYVPPGYANTLLNSKYLKAAQQLLDEVINVWKALKQPDSNNHQRSNVIGLDDSKETDGSGRSSEPSESITNFSSELSTAERQDLQNRKSKLLTLVDEVNRRHKHYCYQVQVLVSSFDMVAGCGAAKPYTALALQTISRQFCCLRDTISGQIRVTQRSLGEHDTSPNEQAGGIPRLRYVEHQLRQQRVLQQLGVMRQAWRPQRGLPETSVSILRAWLFEHFLHPYPKDSEKIMLARQTGLTKNQVANWFINARVRLWKPMVEEMYKEEFGDLEVYSKSSLDNDHKAQRGNSSASENRGEELQDTITSTTAYSVQPGQVNDLKIDHIPDLKMKRLTAKSVFQNGSLKDNIADSDDLKLQVHKEPGLEDHNLYPDPMISPNRDGHGNFMDMADTYGMSELSGFAVGSQVSLALGLRHCESDVFPISTGNHVIGHDAADSPVGPDTVDYHCMDPVNQQERFGNAHLIHDLVV</sequence>
<dbReference type="Gene3D" id="1.10.10.60">
    <property type="entry name" value="Homeodomain-like"/>
    <property type="match status" value="1"/>
</dbReference>
<dbReference type="SUPFAM" id="SSF46689">
    <property type="entry name" value="Homeodomain-like"/>
    <property type="match status" value="1"/>
</dbReference>
<proteinExistence type="inferred from homology"/>
<comment type="similarity">
    <text evidence="2">Belongs to the TALE/BELL homeobox family.</text>
</comment>
<evidence type="ECO:0000256" key="5">
    <source>
        <dbReference type="ARBA" id="ARBA00023155"/>
    </source>
</evidence>